<feature type="compositionally biased region" description="Polar residues" evidence="1">
    <location>
        <begin position="62"/>
        <end position="75"/>
    </location>
</feature>
<dbReference type="Pfam" id="PF08632">
    <property type="entry name" value="Zds_C"/>
    <property type="match status" value="1"/>
</dbReference>
<protein>
    <submittedName>
        <fullName evidence="3">Activator of mitotic machinery Cdc14 phosphatase activation C-terminal</fullName>
    </submittedName>
</protein>
<feature type="compositionally biased region" description="Polar residues" evidence="1">
    <location>
        <begin position="1157"/>
        <end position="1189"/>
    </location>
</feature>
<feature type="compositionally biased region" description="Polar residues" evidence="1">
    <location>
        <begin position="905"/>
        <end position="933"/>
    </location>
</feature>
<feature type="compositionally biased region" description="Basic and acidic residues" evidence="1">
    <location>
        <begin position="1099"/>
        <end position="1121"/>
    </location>
</feature>
<organism evidence="3 4">
    <name type="scientific">Ceraceosorus bombacis</name>
    <dbReference type="NCBI Taxonomy" id="401625"/>
    <lineage>
        <taxon>Eukaryota</taxon>
        <taxon>Fungi</taxon>
        <taxon>Dikarya</taxon>
        <taxon>Basidiomycota</taxon>
        <taxon>Ustilaginomycotina</taxon>
        <taxon>Exobasidiomycetes</taxon>
        <taxon>Ceraceosorales</taxon>
        <taxon>Ceraceosoraceae</taxon>
        <taxon>Ceraceosorus</taxon>
    </lineage>
</organism>
<feature type="region of interest" description="Disordered" evidence="1">
    <location>
        <begin position="459"/>
        <end position="751"/>
    </location>
</feature>
<dbReference type="SMART" id="SM01327">
    <property type="entry name" value="Zds_C"/>
    <property type="match status" value="1"/>
</dbReference>
<feature type="compositionally biased region" description="Basic and acidic residues" evidence="1">
    <location>
        <begin position="233"/>
        <end position="250"/>
    </location>
</feature>
<feature type="compositionally biased region" description="Basic and acidic residues" evidence="1">
    <location>
        <begin position="142"/>
        <end position="156"/>
    </location>
</feature>
<reference evidence="3 4" key="1">
    <citation type="submission" date="2014-09" db="EMBL/GenBank/DDBJ databases">
        <authorList>
            <person name="Magalhaes I.L.F."/>
            <person name="Oliveira U."/>
            <person name="Santos F.R."/>
            <person name="Vidigal T.H.D.A."/>
            <person name="Brescovit A.D."/>
            <person name="Santos A.J."/>
        </authorList>
    </citation>
    <scope>NUCLEOTIDE SEQUENCE [LARGE SCALE GENOMIC DNA]</scope>
</reference>
<feature type="compositionally biased region" description="Low complexity" evidence="1">
    <location>
        <begin position="999"/>
        <end position="1009"/>
    </location>
</feature>
<dbReference type="Proteomes" id="UP000054845">
    <property type="component" value="Unassembled WGS sequence"/>
</dbReference>
<dbReference type="GO" id="GO:0030010">
    <property type="term" value="P:establishment of cell polarity"/>
    <property type="evidence" value="ECO:0007669"/>
    <property type="project" value="TreeGrafter"/>
</dbReference>
<sequence length="1245" mass="130014">MQNITDSEFQREVEALKSHRRISVNRPLLDPDLPDLAAAYGGGREILGPDASRAGVSLSDDGPSSSAGGRTPSTRSNERQAFTARRRGTGASSIDTSSSNSQREAARSPITSDDDVPLTAPMDPSHLFWVPASMHPEISPTDFRKFLHEHASRAVREGATPSESPSSPSSSSSSSSGLSSGSTGTPQASYPFASRASSIGGGLGGPSSPGSPIDLVSRNTSIARRGSTLRRQYRPESDTDDGSDGRRTPEDVGGLQRGGLRGSLARRAGSTRQAGPALSIEDLQKLELLAEEASKSEDPAQLRSVLRRTMSLSMPGAALDQVDAVPADGEDAPLIVPRPGQILRRAARTKIRKSSISESRQARRRGPGSGGAANGDSGSESGSAGGRMDMASVALEAMRRRESDQSGSGLSSGEEDVAGGSSRPVSDEATASIVDAYSRHSYISDGSQRTSLTSLTDSVADSADGLGDTTLSADKRAQNRSVGSSDSPPLTPTQSSQSAGYFDISREASTATSDRLGPASHALSSGQRIINDSPLQSPDNELGSNDAVKRPIPISHVPPVPGFEKARPIQPPLHAATAPPGTGGLHHLPQAKEQVHNPSQHQAELRNQPPLVMPSQQHSVPPASSRGHAAGPSQFPVPTKSAESTAQRHGKEKKGGFASWFGIGKEEDEAEKQAKARRKAQEKERKEREAQEAERQEREREASKEKDTSSFLGALFGSKKRGGDDHHQHQPAHFRNEGQITAGSLLDRNRPGAPVHYYRYPIHIERAVYRLSHIKLANSRRPLYEQVLISNLMFWYLSSPTGTDGQSPAATSVPQQPIQNSDGTGAAPHHGHASRKPTLVDSNVPESGTPTPTAEVPNPASPAPKAKRTGLVKPNRAPPGSRSAEMAIPAAGYGAQHRQIDSDMAKQQGTNRTGSAQANGGSAQTGPGPSSGQLAPGPPAMAPSISVGQVVDPRSLGAHSGYHVPPPAQGTPGSGRLPPGAAPPGSTSGRGTSTVHQVSASMASGSSTSPTLNPERVRGKQSPSSGSFAPDARSGSSGAWLASGGEPRRRGPSPVGDEQAWLGGGGPGASDPSSLSSRPRSKSPQPDRTSDPVLQSWRSQEHDWEDSKSSRQRASEPRDVGSDYNGTAHRHDARSLDAGDGRVRKISSGADGRSLPGSRQPSSRPATSGSDNSSYTSAQSGRSSPNQPIVSLEGADPRSRTNGGPRGMAPINPASAHSQSSGPAVVLPGGSAMLEAARTSQSRRR</sequence>
<feature type="compositionally biased region" description="Low complexity" evidence="1">
    <location>
        <begin position="160"/>
        <end position="185"/>
    </location>
</feature>
<feature type="compositionally biased region" description="Basic and acidic residues" evidence="1">
    <location>
        <begin position="671"/>
        <end position="708"/>
    </location>
</feature>
<dbReference type="GO" id="GO:0005737">
    <property type="term" value="C:cytoplasm"/>
    <property type="evidence" value="ECO:0007669"/>
    <property type="project" value="TreeGrafter"/>
</dbReference>
<feature type="region of interest" description="Disordered" evidence="1">
    <location>
        <begin position="801"/>
        <end position="1245"/>
    </location>
</feature>
<dbReference type="PANTHER" id="PTHR28089:SF1">
    <property type="entry name" value="PROTEIN ZDS1-RELATED"/>
    <property type="match status" value="1"/>
</dbReference>
<keyword evidence="4" id="KW-1185">Reference proteome</keyword>
<dbReference type="InterPro" id="IPR040206">
    <property type="entry name" value="Zds1/2"/>
</dbReference>
<evidence type="ECO:0000256" key="1">
    <source>
        <dbReference type="SAM" id="MobiDB-lite"/>
    </source>
</evidence>
<proteinExistence type="predicted"/>
<dbReference type="AlphaFoldDB" id="A0A0N7L8S5"/>
<evidence type="ECO:0000313" key="4">
    <source>
        <dbReference type="Proteomes" id="UP000054845"/>
    </source>
</evidence>
<evidence type="ECO:0000259" key="2">
    <source>
        <dbReference type="SMART" id="SM01327"/>
    </source>
</evidence>
<feature type="compositionally biased region" description="Polar residues" evidence="1">
    <location>
        <begin position="801"/>
        <end position="823"/>
    </location>
</feature>
<feature type="compositionally biased region" description="Low complexity" evidence="1">
    <location>
        <begin position="484"/>
        <end position="498"/>
    </location>
</feature>
<feature type="region of interest" description="Disordered" evidence="1">
    <location>
        <begin position="141"/>
        <end position="277"/>
    </location>
</feature>
<feature type="domain" description="Protein Zds1 C-terminal" evidence="2">
    <location>
        <begin position="749"/>
        <end position="801"/>
    </location>
</feature>
<dbReference type="STRING" id="401625.A0A0N7L8S5"/>
<feature type="region of interest" description="Disordered" evidence="1">
    <location>
        <begin position="329"/>
        <end position="432"/>
    </location>
</feature>
<dbReference type="InterPro" id="IPR013941">
    <property type="entry name" value="ZDS1_C"/>
</dbReference>
<feature type="compositionally biased region" description="Polar residues" evidence="1">
    <location>
        <begin position="840"/>
        <end position="852"/>
    </location>
</feature>
<feature type="region of interest" description="Disordered" evidence="1">
    <location>
        <begin position="40"/>
        <end position="127"/>
    </location>
</feature>
<feature type="compositionally biased region" description="Polar residues" evidence="1">
    <location>
        <begin position="986"/>
        <end position="998"/>
    </location>
</feature>
<feature type="compositionally biased region" description="Polar residues" evidence="1">
    <location>
        <begin position="522"/>
        <end position="543"/>
    </location>
</feature>
<dbReference type="PANTHER" id="PTHR28089">
    <property type="entry name" value="PROTEIN ZDS1-RELATED"/>
    <property type="match status" value="1"/>
</dbReference>
<accession>A0A0N7L8S5</accession>
<feature type="compositionally biased region" description="Low complexity" evidence="1">
    <location>
        <begin position="1069"/>
        <end position="1086"/>
    </location>
</feature>
<name>A0A0N7L8S5_9BASI</name>
<dbReference type="GO" id="GO:0010971">
    <property type="term" value="P:positive regulation of G2/M transition of mitotic cell cycle"/>
    <property type="evidence" value="ECO:0007669"/>
    <property type="project" value="TreeGrafter"/>
</dbReference>
<feature type="compositionally biased region" description="Basic and acidic residues" evidence="1">
    <location>
        <begin position="1129"/>
        <end position="1143"/>
    </location>
</feature>
<evidence type="ECO:0000313" key="3">
    <source>
        <dbReference type="EMBL" id="CEH11802.1"/>
    </source>
</evidence>
<feature type="compositionally biased region" description="Low complexity" evidence="1">
    <location>
        <begin position="1032"/>
        <end position="1045"/>
    </location>
</feature>
<dbReference type="OrthoDB" id="5589766at2759"/>
<feature type="compositionally biased region" description="Polar residues" evidence="1">
    <location>
        <begin position="90"/>
        <end position="103"/>
    </location>
</feature>
<dbReference type="EMBL" id="CCYA01000065">
    <property type="protein sequence ID" value="CEH11802.1"/>
    <property type="molecule type" value="Genomic_DNA"/>
</dbReference>